<name>A0A4D5ZC37_9CAUD</name>
<evidence type="ECO:0000313" key="1">
    <source>
        <dbReference type="EMBL" id="QBX06585.1"/>
    </source>
</evidence>
<reference evidence="1 2" key="1">
    <citation type="submission" date="2019-02" db="EMBL/GenBank/DDBJ databases">
        <title>Complete genome sequence of Burkholderia cenocepacia phage BcepSaruman.</title>
        <authorList>
            <person name="Park K."/>
            <person name="Liu M."/>
            <person name="Gill J."/>
        </authorList>
    </citation>
    <scope>NUCLEOTIDE SEQUENCE [LARGE SCALE GENOMIC DNA]</scope>
</reference>
<proteinExistence type="predicted"/>
<evidence type="ECO:0000313" key="2">
    <source>
        <dbReference type="Proteomes" id="UP000296455"/>
    </source>
</evidence>
<dbReference type="EMBL" id="MK552140">
    <property type="protein sequence ID" value="QBX06585.1"/>
    <property type="molecule type" value="Genomic_DNA"/>
</dbReference>
<protein>
    <submittedName>
        <fullName evidence="1">Uncharacterized protein</fullName>
    </submittedName>
</protein>
<keyword evidence="2" id="KW-1185">Reference proteome</keyword>
<dbReference type="Proteomes" id="UP000296455">
    <property type="component" value="Segment"/>
</dbReference>
<accession>A0A4D5ZC37</accession>
<sequence>MTVENGEPITIRLAQNKQWLIPADSESYKVLAAVGIPLTIFHEDFLPTIKLVTDPHGIRGVGFSFRTEILEPFLEKVGTTWKKKADTCDCTIRSRDMEFEVSMKDPAFTKARASVDRMHDALLDFFDRWGYRMTFEYAEARNKALVKVTYWHDPAKIPVIGLNEKPESDQEVAALTLGGLRITFKLDNFNERSRTLPARPGQDPKFEHEHGYVHVNVAVKQGGEFVPTLSTRARYAEVSNVLPAICQLMRVPQFNPNNFEVDA</sequence>
<gene>
    <name evidence="1" type="ORF">BcepSaruman_172</name>
</gene>
<organism evidence="1 2">
    <name type="scientific">Burkholderia phage BcepSaruman</name>
    <dbReference type="NCBI Taxonomy" id="2530032"/>
    <lineage>
        <taxon>Viruses</taxon>
        <taxon>Duplodnaviria</taxon>
        <taxon>Heunggongvirae</taxon>
        <taxon>Uroviricota</taxon>
        <taxon>Caudoviricetes</taxon>
        <taxon>Sarumanvirus</taxon>
        <taxon>Sarumanvirus bcepsaruman</taxon>
    </lineage>
</organism>